<accession>A0A0G1QGQ7</accession>
<dbReference type="AlphaFoldDB" id="A0A0G1QGQ7"/>
<dbReference type="EMBL" id="LCKX01000005">
    <property type="protein sequence ID" value="KKU07825.1"/>
    <property type="molecule type" value="Genomic_DNA"/>
</dbReference>
<dbReference type="Proteomes" id="UP000033999">
    <property type="component" value="Unassembled WGS sequence"/>
</dbReference>
<proteinExistence type="predicted"/>
<gene>
    <name evidence="1" type="ORF">UX10_C0005G0031</name>
</gene>
<protein>
    <submittedName>
        <fullName evidence="1">Uncharacterized protein</fullName>
    </submittedName>
</protein>
<name>A0A0G1QGQ7_9BACT</name>
<sequence length="182" mass="21012">MVRTPGFHPGNRGSIPLEATRKKLFGFSVKIWLAARNAAQCFFGELSPFFNSPHTTCPPVRRRFASRAILKILYRIFWYSNSHMNESSFQGDRRDTSSLDIWLATEFRAEHDRQYRILNKLGLLDILPESGEMGIIGIDNQEYPIPPSNFVQKKFALGCKVIPRLNNLLLFGCLWWTHSSRH</sequence>
<organism evidence="1 2">
    <name type="scientific">Candidatus Magasanikbacteria bacterium GW2011_GWA2_45_39</name>
    <dbReference type="NCBI Taxonomy" id="1619041"/>
    <lineage>
        <taxon>Bacteria</taxon>
        <taxon>Candidatus Magasanikiibacteriota</taxon>
    </lineage>
</organism>
<evidence type="ECO:0000313" key="2">
    <source>
        <dbReference type="Proteomes" id="UP000033999"/>
    </source>
</evidence>
<reference evidence="1 2" key="1">
    <citation type="journal article" date="2015" name="Nature">
        <title>rRNA introns, odd ribosomes, and small enigmatic genomes across a large radiation of phyla.</title>
        <authorList>
            <person name="Brown C.T."/>
            <person name="Hug L.A."/>
            <person name="Thomas B.C."/>
            <person name="Sharon I."/>
            <person name="Castelle C.J."/>
            <person name="Singh A."/>
            <person name="Wilkins M.J."/>
            <person name="Williams K.H."/>
            <person name="Banfield J.F."/>
        </authorList>
    </citation>
    <scope>NUCLEOTIDE SEQUENCE [LARGE SCALE GENOMIC DNA]</scope>
</reference>
<comment type="caution">
    <text evidence="1">The sequence shown here is derived from an EMBL/GenBank/DDBJ whole genome shotgun (WGS) entry which is preliminary data.</text>
</comment>
<evidence type="ECO:0000313" key="1">
    <source>
        <dbReference type="EMBL" id="KKU07825.1"/>
    </source>
</evidence>